<evidence type="ECO:0000313" key="3">
    <source>
        <dbReference type="Proteomes" id="UP000244005"/>
    </source>
</evidence>
<dbReference type="Gramene" id="Mp7g07650.1">
    <property type="protein sequence ID" value="Mp7g07650.1.cds1"/>
    <property type="gene ID" value="Mp7g07650"/>
</dbReference>
<dbReference type="Proteomes" id="UP000244005">
    <property type="component" value="Unassembled WGS sequence"/>
</dbReference>
<name>A0A2R6WLN8_MARPO</name>
<feature type="region of interest" description="Disordered" evidence="1">
    <location>
        <begin position="39"/>
        <end position="68"/>
    </location>
</feature>
<proteinExistence type="predicted"/>
<accession>A0A2R6WLN8</accession>
<evidence type="ECO:0000313" key="2">
    <source>
        <dbReference type="EMBL" id="PTQ34784.1"/>
    </source>
</evidence>
<reference evidence="3" key="1">
    <citation type="journal article" date="2017" name="Cell">
        <title>Insights into land plant evolution garnered from the Marchantia polymorpha genome.</title>
        <authorList>
            <person name="Bowman J.L."/>
            <person name="Kohchi T."/>
            <person name="Yamato K.T."/>
            <person name="Jenkins J."/>
            <person name="Shu S."/>
            <person name="Ishizaki K."/>
            <person name="Yamaoka S."/>
            <person name="Nishihama R."/>
            <person name="Nakamura Y."/>
            <person name="Berger F."/>
            <person name="Adam C."/>
            <person name="Aki S.S."/>
            <person name="Althoff F."/>
            <person name="Araki T."/>
            <person name="Arteaga-Vazquez M.A."/>
            <person name="Balasubrmanian S."/>
            <person name="Barry K."/>
            <person name="Bauer D."/>
            <person name="Boehm C.R."/>
            <person name="Briginshaw L."/>
            <person name="Caballero-Perez J."/>
            <person name="Catarino B."/>
            <person name="Chen F."/>
            <person name="Chiyoda S."/>
            <person name="Chovatia M."/>
            <person name="Davies K.M."/>
            <person name="Delmans M."/>
            <person name="Demura T."/>
            <person name="Dierschke T."/>
            <person name="Dolan L."/>
            <person name="Dorantes-Acosta A.E."/>
            <person name="Eklund D.M."/>
            <person name="Florent S.N."/>
            <person name="Flores-Sandoval E."/>
            <person name="Fujiyama A."/>
            <person name="Fukuzawa H."/>
            <person name="Galik B."/>
            <person name="Grimanelli D."/>
            <person name="Grimwood J."/>
            <person name="Grossniklaus U."/>
            <person name="Hamada T."/>
            <person name="Haseloff J."/>
            <person name="Hetherington A.J."/>
            <person name="Higo A."/>
            <person name="Hirakawa Y."/>
            <person name="Hundley H.N."/>
            <person name="Ikeda Y."/>
            <person name="Inoue K."/>
            <person name="Inoue S.I."/>
            <person name="Ishida S."/>
            <person name="Jia Q."/>
            <person name="Kakita M."/>
            <person name="Kanazawa T."/>
            <person name="Kawai Y."/>
            <person name="Kawashima T."/>
            <person name="Kennedy M."/>
            <person name="Kinose K."/>
            <person name="Kinoshita T."/>
            <person name="Kohara Y."/>
            <person name="Koide E."/>
            <person name="Komatsu K."/>
            <person name="Kopischke S."/>
            <person name="Kubo M."/>
            <person name="Kyozuka J."/>
            <person name="Lagercrantz U."/>
            <person name="Lin S.S."/>
            <person name="Lindquist E."/>
            <person name="Lipzen A.M."/>
            <person name="Lu C.W."/>
            <person name="De Luna E."/>
            <person name="Martienssen R.A."/>
            <person name="Minamino N."/>
            <person name="Mizutani M."/>
            <person name="Mizutani M."/>
            <person name="Mochizuki N."/>
            <person name="Monte I."/>
            <person name="Mosher R."/>
            <person name="Nagasaki H."/>
            <person name="Nakagami H."/>
            <person name="Naramoto S."/>
            <person name="Nishitani K."/>
            <person name="Ohtani M."/>
            <person name="Okamoto T."/>
            <person name="Okumura M."/>
            <person name="Phillips J."/>
            <person name="Pollak B."/>
            <person name="Reinders A."/>
            <person name="Rovekamp M."/>
            <person name="Sano R."/>
            <person name="Sawa S."/>
            <person name="Schmid M.W."/>
            <person name="Shirakawa M."/>
            <person name="Solano R."/>
            <person name="Spunde A."/>
            <person name="Suetsugu N."/>
            <person name="Sugano S."/>
            <person name="Sugiyama A."/>
            <person name="Sun R."/>
            <person name="Suzuki Y."/>
            <person name="Takenaka M."/>
            <person name="Takezawa D."/>
            <person name="Tomogane H."/>
            <person name="Tsuzuki M."/>
            <person name="Ueda T."/>
            <person name="Umeda M."/>
            <person name="Ward J.M."/>
            <person name="Watanabe Y."/>
            <person name="Yazaki K."/>
            <person name="Yokoyama R."/>
            <person name="Yoshitake Y."/>
            <person name="Yotsui I."/>
            <person name="Zachgo S."/>
            <person name="Schmutz J."/>
        </authorList>
    </citation>
    <scope>NUCLEOTIDE SEQUENCE [LARGE SCALE GENOMIC DNA]</scope>
    <source>
        <strain evidence="3">Tak-1</strain>
    </source>
</reference>
<protein>
    <submittedName>
        <fullName evidence="2">Uncharacterized protein</fullName>
    </submittedName>
</protein>
<dbReference type="EMBL" id="KZ772748">
    <property type="protein sequence ID" value="PTQ34784.1"/>
    <property type="molecule type" value="Genomic_DNA"/>
</dbReference>
<gene>
    <name evidence="2" type="ORF">MARPO_0076s0029</name>
</gene>
<dbReference type="AlphaFoldDB" id="A0A2R6WLN8"/>
<evidence type="ECO:0000256" key="1">
    <source>
        <dbReference type="SAM" id="MobiDB-lite"/>
    </source>
</evidence>
<keyword evidence="3" id="KW-1185">Reference proteome</keyword>
<sequence length="68" mass="7135">MTGVLLLMDSYHPVHCVLISLVQAHSSSLQLLAFVTKSQKKSPVIGSGNSVTPIDPPSHHGPHPPSSA</sequence>
<organism evidence="2 3">
    <name type="scientific">Marchantia polymorpha</name>
    <name type="common">Common liverwort</name>
    <name type="synonym">Marchantia aquatica</name>
    <dbReference type="NCBI Taxonomy" id="3197"/>
    <lineage>
        <taxon>Eukaryota</taxon>
        <taxon>Viridiplantae</taxon>
        <taxon>Streptophyta</taxon>
        <taxon>Embryophyta</taxon>
        <taxon>Marchantiophyta</taxon>
        <taxon>Marchantiopsida</taxon>
        <taxon>Marchantiidae</taxon>
        <taxon>Marchantiales</taxon>
        <taxon>Marchantiaceae</taxon>
        <taxon>Marchantia</taxon>
    </lineage>
</organism>